<feature type="transmembrane region" description="Helical" evidence="1">
    <location>
        <begin position="50"/>
        <end position="68"/>
    </location>
</feature>
<keyword evidence="1" id="KW-0812">Transmembrane</keyword>
<dbReference type="Proteomes" id="UP000054279">
    <property type="component" value="Unassembled WGS sequence"/>
</dbReference>
<keyword evidence="1" id="KW-1133">Transmembrane helix</keyword>
<dbReference type="HOGENOM" id="CLU_094327_0_0_1"/>
<reference evidence="2 3" key="1">
    <citation type="submission" date="2014-06" db="EMBL/GenBank/DDBJ databases">
        <title>Evolutionary Origins and Diversification of the Mycorrhizal Mutualists.</title>
        <authorList>
            <consortium name="DOE Joint Genome Institute"/>
            <consortium name="Mycorrhizal Genomics Consortium"/>
            <person name="Kohler A."/>
            <person name="Kuo A."/>
            <person name="Nagy L.G."/>
            <person name="Floudas D."/>
            <person name="Copeland A."/>
            <person name="Barry K.W."/>
            <person name="Cichocki N."/>
            <person name="Veneault-Fourrey C."/>
            <person name="LaButti K."/>
            <person name="Lindquist E.A."/>
            <person name="Lipzen A."/>
            <person name="Lundell T."/>
            <person name="Morin E."/>
            <person name="Murat C."/>
            <person name="Riley R."/>
            <person name="Ohm R."/>
            <person name="Sun H."/>
            <person name="Tunlid A."/>
            <person name="Henrissat B."/>
            <person name="Grigoriev I.V."/>
            <person name="Hibbett D.S."/>
            <person name="Martin F."/>
        </authorList>
    </citation>
    <scope>NUCLEOTIDE SEQUENCE [LARGE SCALE GENOMIC DNA]</scope>
    <source>
        <strain evidence="2 3">SS14</strain>
    </source>
</reference>
<dbReference type="EMBL" id="KN837145">
    <property type="protein sequence ID" value="KIJ40321.1"/>
    <property type="molecule type" value="Genomic_DNA"/>
</dbReference>
<organism evidence="2 3">
    <name type="scientific">Sphaerobolus stellatus (strain SS14)</name>
    <dbReference type="NCBI Taxonomy" id="990650"/>
    <lineage>
        <taxon>Eukaryota</taxon>
        <taxon>Fungi</taxon>
        <taxon>Dikarya</taxon>
        <taxon>Basidiomycota</taxon>
        <taxon>Agaricomycotina</taxon>
        <taxon>Agaricomycetes</taxon>
        <taxon>Phallomycetidae</taxon>
        <taxon>Geastrales</taxon>
        <taxon>Sphaerobolaceae</taxon>
        <taxon>Sphaerobolus</taxon>
    </lineage>
</organism>
<feature type="transmembrane region" description="Helical" evidence="1">
    <location>
        <begin position="120"/>
        <end position="145"/>
    </location>
</feature>
<evidence type="ECO:0000313" key="2">
    <source>
        <dbReference type="EMBL" id="KIJ40321.1"/>
    </source>
</evidence>
<evidence type="ECO:0000256" key="1">
    <source>
        <dbReference type="SAM" id="Phobius"/>
    </source>
</evidence>
<protein>
    <submittedName>
        <fullName evidence="2">Unplaced genomic scaffold SPHSTscaffold_70, whole genome shotgun sequence</fullName>
    </submittedName>
</protein>
<sequence length="186" mass="20455">MGIIGFISFLVFVMTSTFVGLTLSHAQTFGDLLALENNLRALDIAQTSFYLVGTFALIPLAIFVKLRVNSDPILNVTSFSVLPLLLLQAIGTIVLTTINARVELALVTSTGSFKKFNGPAFDFASIMVEGWLQFLAILIICYFFVNVARWNRPNGKHRFQFTTFKASELAGVPPTAHPSTQDLVHN</sequence>
<gene>
    <name evidence="2" type="ORF">M422DRAFT_49238</name>
</gene>
<dbReference type="AlphaFoldDB" id="A0A0C9VQY5"/>
<evidence type="ECO:0000313" key="3">
    <source>
        <dbReference type="Proteomes" id="UP000054279"/>
    </source>
</evidence>
<keyword evidence="1" id="KW-0472">Membrane</keyword>
<name>A0A0C9VQY5_SPHS4</name>
<proteinExistence type="predicted"/>
<accession>A0A0C9VQY5</accession>
<keyword evidence="3" id="KW-1185">Reference proteome</keyword>
<feature type="transmembrane region" description="Helical" evidence="1">
    <location>
        <begin position="80"/>
        <end position="100"/>
    </location>
</feature>